<evidence type="ECO:0008006" key="5">
    <source>
        <dbReference type="Google" id="ProtNLM"/>
    </source>
</evidence>
<proteinExistence type="inferred from homology"/>
<dbReference type="Proteomes" id="UP001058860">
    <property type="component" value="Chromosome"/>
</dbReference>
<accession>A0ABY5PJ87</accession>
<sequence length="138" mass="14767">MSTVSAVNNAALDLTKKQTNSEAAGSSLDKDSFLKLLTAQMKYQDPMNPTDQTGQLAQLAQFSSLEQMTNLTKQTESLARAAKADSAVSLVGRDVTYMNEAEQSVTGKVEKVTWVEGEPKLTIGGVPNIDPGMITEVV</sequence>
<dbReference type="InterPro" id="IPR005648">
    <property type="entry name" value="FlgD"/>
</dbReference>
<evidence type="ECO:0000256" key="1">
    <source>
        <dbReference type="ARBA" id="ARBA00010577"/>
    </source>
</evidence>
<gene>
    <name evidence="3" type="ORF">LRS13_04250</name>
</gene>
<organism evidence="3 4">
    <name type="scientific">Svornostia abyssi</name>
    <dbReference type="NCBI Taxonomy" id="2898438"/>
    <lineage>
        <taxon>Bacteria</taxon>
        <taxon>Bacillati</taxon>
        <taxon>Actinomycetota</taxon>
        <taxon>Thermoleophilia</taxon>
        <taxon>Solirubrobacterales</taxon>
        <taxon>Baekduiaceae</taxon>
        <taxon>Svornostia</taxon>
    </lineage>
</organism>
<protein>
    <recommendedName>
        <fullName evidence="5">Flagellar hook capping protein</fullName>
    </recommendedName>
</protein>
<evidence type="ECO:0000313" key="4">
    <source>
        <dbReference type="Proteomes" id="UP001058860"/>
    </source>
</evidence>
<name>A0ABY5PJ87_9ACTN</name>
<comment type="similarity">
    <text evidence="1">Belongs to the FlgD family.</text>
</comment>
<keyword evidence="2" id="KW-1005">Bacterial flagellum biogenesis</keyword>
<dbReference type="EMBL" id="CP088295">
    <property type="protein sequence ID" value="UUY04749.1"/>
    <property type="molecule type" value="Genomic_DNA"/>
</dbReference>
<keyword evidence="4" id="KW-1185">Reference proteome</keyword>
<dbReference type="Pfam" id="PF03963">
    <property type="entry name" value="FlgD"/>
    <property type="match status" value="1"/>
</dbReference>
<evidence type="ECO:0000313" key="3">
    <source>
        <dbReference type="EMBL" id="UUY04749.1"/>
    </source>
</evidence>
<reference evidence="4" key="1">
    <citation type="submission" date="2021-11" db="EMBL/GenBank/DDBJ databases">
        <title>Cultivation dependent microbiological survey of springs from the worlds oldest radium mine currently devoted to the extraction of radon-saturated water.</title>
        <authorList>
            <person name="Kapinusova G."/>
            <person name="Smrhova T."/>
            <person name="Strejcek M."/>
            <person name="Suman J."/>
            <person name="Jani K."/>
            <person name="Pajer P."/>
            <person name="Uhlik O."/>
        </authorList>
    </citation>
    <scope>NUCLEOTIDE SEQUENCE [LARGE SCALE GENOMIC DNA]</scope>
    <source>
        <strain evidence="4">J379</strain>
    </source>
</reference>
<dbReference type="RefSeq" id="WP_353865227.1">
    <property type="nucleotide sequence ID" value="NZ_CP088295.1"/>
</dbReference>
<evidence type="ECO:0000256" key="2">
    <source>
        <dbReference type="ARBA" id="ARBA00022795"/>
    </source>
</evidence>